<reference evidence="2" key="2">
    <citation type="submission" date="2020-09" db="EMBL/GenBank/DDBJ databases">
        <authorList>
            <person name="Sun Q."/>
            <person name="Ohkuma M."/>
        </authorList>
    </citation>
    <scope>NUCLEOTIDE SEQUENCE</scope>
    <source>
        <strain evidence="2">JCM 3276</strain>
    </source>
</reference>
<gene>
    <name evidence="2" type="ORF">GCM10010171_23100</name>
</gene>
<protein>
    <submittedName>
        <fullName evidence="2">Uncharacterized protein</fullName>
    </submittedName>
</protein>
<name>A0A918LCE6_9PSEU</name>
<evidence type="ECO:0000256" key="1">
    <source>
        <dbReference type="SAM" id="SignalP"/>
    </source>
</evidence>
<dbReference type="EMBL" id="BMRB01000002">
    <property type="protein sequence ID" value="GGS29224.1"/>
    <property type="molecule type" value="Genomic_DNA"/>
</dbReference>
<sequence>MIIRRLRRLPAGSRMAAAVLAVAIAGGALTAPQAAAAGPVEGAPIAKAEITDALRSAYEYGKRSGELRAEHPSAAAPPENCLEVNYVARHRVQYRYAGSDRYETAVCTSYSTWADHDATHGPKANAVVLARGDLYADALAGGPLAGYENAPLLLNPPQSLLPAVRTEIQRVLAPGGTVYLLGSTGALSASVDSALTSAGFVTKRLAGSDRFRTAIRVAEEMATTNRFFVATGTDFADALPAGAFAATYNLGITQDDDPATTMPIALLFTDHDVMPASTKDFITTRWFEHGRTTLYAAGAPANTAAFRAFGGDSLYSFVGEDRFDTAAEVAEYLYTDVDNRLVAPGVGLANGMNFPDALAGTTVLMRSAHPLLLTPPTTLAYATNSFLRRHRDDHHDPESGQQMGHLSVFGGTPAVSADVVREAVSVYLGG</sequence>
<organism evidence="2 3">
    <name type="scientific">Actinokineospora fastidiosa</name>
    <dbReference type="NCBI Taxonomy" id="1816"/>
    <lineage>
        <taxon>Bacteria</taxon>
        <taxon>Bacillati</taxon>
        <taxon>Actinomycetota</taxon>
        <taxon>Actinomycetes</taxon>
        <taxon>Pseudonocardiales</taxon>
        <taxon>Pseudonocardiaceae</taxon>
        <taxon>Actinokineospora</taxon>
    </lineage>
</organism>
<comment type="caution">
    <text evidence="2">The sequence shown here is derived from an EMBL/GenBank/DDBJ whole genome shotgun (WGS) entry which is preliminary data.</text>
</comment>
<dbReference type="RefSeq" id="WP_189210417.1">
    <property type="nucleotide sequence ID" value="NZ_BMRB01000002.1"/>
</dbReference>
<dbReference type="Pfam" id="PF04122">
    <property type="entry name" value="CW_binding_2"/>
    <property type="match status" value="3"/>
</dbReference>
<keyword evidence="3" id="KW-1185">Reference proteome</keyword>
<proteinExistence type="predicted"/>
<dbReference type="InterPro" id="IPR007253">
    <property type="entry name" value="Cell_wall-bd_2"/>
</dbReference>
<evidence type="ECO:0000313" key="2">
    <source>
        <dbReference type="EMBL" id="GGS29224.1"/>
    </source>
</evidence>
<dbReference type="InterPro" id="IPR051922">
    <property type="entry name" value="Bact_Sporulation_Assoc"/>
</dbReference>
<feature type="chain" id="PRO_5038493472" evidence="1">
    <location>
        <begin position="37"/>
        <end position="430"/>
    </location>
</feature>
<dbReference type="PANTHER" id="PTHR30032">
    <property type="entry name" value="N-ACETYLMURAMOYL-L-ALANINE AMIDASE-RELATED"/>
    <property type="match status" value="1"/>
</dbReference>
<dbReference type="AlphaFoldDB" id="A0A918LCE6"/>
<reference evidence="2" key="1">
    <citation type="journal article" date="2014" name="Int. J. Syst. Evol. Microbiol.">
        <title>Complete genome sequence of Corynebacterium casei LMG S-19264T (=DSM 44701T), isolated from a smear-ripened cheese.</title>
        <authorList>
            <consortium name="US DOE Joint Genome Institute (JGI-PGF)"/>
            <person name="Walter F."/>
            <person name="Albersmeier A."/>
            <person name="Kalinowski J."/>
            <person name="Ruckert C."/>
        </authorList>
    </citation>
    <scope>NUCLEOTIDE SEQUENCE</scope>
    <source>
        <strain evidence="2">JCM 3276</strain>
    </source>
</reference>
<feature type="signal peptide" evidence="1">
    <location>
        <begin position="1"/>
        <end position="36"/>
    </location>
</feature>
<dbReference type="Proteomes" id="UP000660680">
    <property type="component" value="Unassembled WGS sequence"/>
</dbReference>
<dbReference type="PANTHER" id="PTHR30032:SF1">
    <property type="entry name" value="N-ACETYLMURAMOYL-L-ALANINE AMIDASE LYTC"/>
    <property type="match status" value="1"/>
</dbReference>
<accession>A0A918LCE6</accession>
<keyword evidence="1" id="KW-0732">Signal</keyword>
<evidence type="ECO:0000313" key="3">
    <source>
        <dbReference type="Proteomes" id="UP000660680"/>
    </source>
</evidence>
<dbReference type="Gene3D" id="3.40.50.12090">
    <property type="match status" value="1"/>
</dbReference>